<proteinExistence type="predicted"/>
<name>A0AAD9ZMY3_9ROSI</name>
<evidence type="ECO:0000313" key="3">
    <source>
        <dbReference type="Proteomes" id="UP001281410"/>
    </source>
</evidence>
<sequence>MIRHLWNLVYGTNNLWTSWIKAYHLKGSNLWENIPRMGFIHWLAIKGRLSTLDRVHRYDSNVIATCILCKSQNETHAHLIFECLYSKAIWTQLLNKCGCSWTGLN</sequence>
<keyword evidence="3" id="KW-1185">Reference proteome</keyword>
<evidence type="ECO:0000259" key="1">
    <source>
        <dbReference type="Pfam" id="PF13966"/>
    </source>
</evidence>
<organism evidence="2 3">
    <name type="scientific">Dipteronia sinensis</name>
    <dbReference type="NCBI Taxonomy" id="43782"/>
    <lineage>
        <taxon>Eukaryota</taxon>
        <taxon>Viridiplantae</taxon>
        <taxon>Streptophyta</taxon>
        <taxon>Embryophyta</taxon>
        <taxon>Tracheophyta</taxon>
        <taxon>Spermatophyta</taxon>
        <taxon>Magnoliopsida</taxon>
        <taxon>eudicotyledons</taxon>
        <taxon>Gunneridae</taxon>
        <taxon>Pentapetalae</taxon>
        <taxon>rosids</taxon>
        <taxon>malvids</taxon>
        <taxon>Sapindales</taxon>
        <taxon>Sapindaceae</taxon>
        <taxon>Hippocastanoideae</taxon>
        <taxon>Acereae</taxon>
        <taxon>Dipteronia</taxon>
    </lineage>
</organism>
<dbReference type="AlphaFoldDB" id="A0AAD9ZMY3"/>
<feature type="domain" description="Reverse transcriptase zinc-binding" evidence="1">
    <location>
        <begin position="30"/>
        <end position="90"/>
    </location>
</feature>
<dbReference type="InterPro" id="IPR026960">
    <property type="entry name" value="RVT-Znf"/>
</dbReference>
<dbReference type="Proteomes" id="UP001281410">
    <property type="component" value="Unassembled WGS sequence"/>
</dbReference>
<dbReference type="EMBL" id="JANJYJ010000010">
    <property type="protein sequence ID" value="KAK3184885.1"/>
    <property type="molecule type" value="Genomic_DNA"/>
</dbReference>
<accession>A0AAD9ZMY3</accession>
<reference evidence="2" key="1">
    <citation type="journal article" date="2023" name="Plant J.">
        <title>Genome sequences and population genomics provide insights into the demographic history, inbreeding, and mutation load of two 'living fossil' tree species of Dipteronia.</title>
        <authorList>
            <person name="Feng Y."/>
            <person name="Comes H.P."/>
            <person name="Chen J."/>
            <person name="Zhu S."/>
            <person name="Lu R."/>
            <person name="Zhang X."/>
            <person name="Li P."/>
            <person name="Qiu J."/>
            <person name="Olsen K.M."/>
            <person name="Qiu Y."/>
        </authorList>
    </citation>
    <scope>NUCLEOTIDE SEQUENCE</scope>
    <source>
        <strain evidence="2">NBL</strain>
    </source>
</reference>
<dbReference type="Pfam" id="PF13966">
    <property type="entry name" value="zf-RVT"/>
    <property type="match status" value="1"/>
</dbReference>
<protein>
    <recommendedName>
        <fullName evidence="1">Reverse transcriptase zinc-binding domain-containing protein</fullName>
    </recommendedName>
</protein>
<comment type="caution">
    <text evidence="2">The sequence shown here is derived from an EMBL/GenBank/DDBJ whole genome shotgun (WGS) entry which is preliminary data.</text>
</comment>
<evidence type="ECO:0000313" key="2">
    <source>
        <dbReference type="EMBL" id="KAK3184885.1"/>
    </source>
</evidence>
<gene>
    <name evidence="2" type="ORF">Dsin_032171</name>
</gene>